<feature type="region of interest" description="Disordered" evidence="7">
    <location>
        <begin position="1"/>
        <end position="45"/>
    </location>
</feature>
<gene>
    <name evidence="11" type="ORF">EH165_09025</name>
</gene>
<evidence type="ECO:0000256" key="5">
    <source>
        <dbReference type="ARBA" id="ARBA00023136"/>
    </source>
</evidence>
<dbReference type="RefSeq" id="WP_124799167.1">
    <property type="nucleotide sequence ID" value="NZ_CP034170.1"/>
</dbReference>
<keyword evidence="3 8" id="KW-0812">Transmembrane</keyword>
<comment type="similarity">
    <text evidence="6">Belongs to the ThrE exporter (TC 2.A.79) family.</text>
</comment>
<dbReference type="InterPro" id="IPR050539">
    <property type="entry name" value="ThrE_Dicarb/AminoAcid_Exp"/>
</dbReference>
<dbReference type="KEGG" id="nak:EH165_09025"/>
<dbReference type="GO" id="GO:0022857">
    <property type="term" value="F:transmembrane transporter activity"/>
    <property type="evidence" value="ECO:0007669"/>
    <property type="project" value="InterPro"/>
</dbReference>
<organism evidence="11 12">
    <name type="scientific">Nakamurella antarctica</name>
    <dbReference type="NCBI Taxonomy" id="1902245"/>
    <lineage>
        <taxon>Bacteria</taxon>
        <taxon>Bacillati</taxon>
        <taxon>Actinomycetota</taxon>
        <taxon>Actinomycetes</taxon>
        <taxon>Nakamurellales</taxon>
        <taxon>Nakamurellaceae</taxon>
        <taxon>Nakamurella</taxon>
    </lineage>
</organism>
<evidence type="ECO:0000313" key="12">
    <source>
        <dbReference type="Proteomes" id="UP000268084"/>
    </source>
</evidence>
<feature type="transmembrane region" description="Helical" evidence="8">
    <location>
        <begin position="216"/>
        <end position="243"/>
    </location>
</feature>
<dbReference type="PANTHER" id="PTHR34390:SF2">
    <property type="entry name" value="SUCCINATE TRANSPORTER SUBUNIT YJJP-RELATED"/>
    <property type="match status" value="1"/>
</dbReference>
<feature type="transmembrane region" description="Helical" evidence="8">
    <location>
        <begin position="263"/>
        <end position="282"/>
    </location>
</feature>
<evidence type="ECO:0000256" key="3">
    <source>
        <dbReference type="ARBA" id="ARBA00022692"/>
    </source>
</evidence>
<dbReference type="GO" id="GO:0015744">
    <property type="term" value="P:succinate transport"/>
    <property type="evidence" value="ECO:0007669"/>
    <property type="project" value="TreeGrafter"/>
</dbReference>
<evidence type="ECO:0000256" key="8">
    <source>
        <dbReference type="SAM" id="Phobius"/>
    </source>
</evidence>
<evidence type="ECO:0000256" key="6">
    <source>
        <dbReference type="ARBA" id="ARBA00034125"/>
    </source>
</evidence>
<evidence type="ECO:0000259" key="9">
    <source>
        <dbReference type="Pfam" id="PF06738"/>
    </source>
</evidence>
<evidence type="ECO:0000256" key="7">
    <source>
        <dbReference type="SAM" id="MobiDB-lite"/>
    </source>
</evidence>
<dbReference type="InterPro" id="IPR010619">
    <property type="entry name" value="ThrE-like_N"/>
</dbReference>
<sequence length="528" mass="54752">MSRTEATADDPKSHSARTPSLRRRAGNADARARRAIKSTSGKTAASVALPARNTLTSAVKKTDLHQATRAQTLRDRARRVVADLEPPVELSPAVRQSGLSLETEKDVLDLALRIGESMVSTGASVASSTTAMLRVGRAYGVTSLFVDITFTSISATIEREDAPITRIRVVALRSPDYSRLAALGKLVSDAGVLPLPNALARLDSILAQSHPYRRGVVTIALGAMAAGVAILVGGGIFAALVAFGTTVMIDRTLRWMRNRGLPYLFQQALGAAIATGVALVLIRGKEYFSWGQLVPPSVVVASGIVVLLAGLSTVGAAEDAIAGFPLTAAARTFEVVLYTAGIVIGVGIVLDFGGRIGIPLNIIVLGTPEPPWFLQMVAGAVISAGWAVASYSLPRTILVATGVGALAAGAAKLMLSLGFGGITSSFIAALFVGFLAYALSEKLGVLPVVVTICGITPLLPGLAIYRAMFTAVESNNVLEGASLLVGAAGIGLALAAGVTLGQFLAAPIEGEMGRWQRRISRRGRGSRA</sequence>
<keyword evidence="4 8" id="KW-1133">Transmembrane helix</keyword>
<feature type="transmembrane region" description="Helical" evidence="8">
    <location>
        <begin position="335"/>
        <end position="352"/>
    </location>
</feature>
<reference evidence="11 12" key="1">
    <citation type="submission" date="2018-11" db="EMBL/GenBank/DDBJ databases">
        <authorList>
            <person name="Da X."/>
        </authorList>
    </citation>
    <scope>NUCLEOTIDE SEQUENCE [LARGE SCALE GENOMIC DNA]</scope>
    <source>
        <strain evidence="11 12">S14-144</strain>
    </source>
</reference>
<evidence type="ECO:0000313" key="11">
    <source>
        <dbReference type="EMBL" id="AZI58258.1"/>
    </source>
</evidence>
<dbReference type="Proteomes" id="UP000268084">
    <property type="component" value="Chromosome"/>
</dbReference>
<keyword evidence="2" id="KW-1003">Cell membrane</keyword>
<protein>
    <submittedName>
        <fullName evidence="11">Threonine/serine exporter family protein</fullName>
    </submittedName>
</protein>
<evidence type="ECO:0000259" key="10">
    <source>
        <dbReference type="Pfam" id="PF12821"/>
    </source>
</evidence>
<evidence type="ECO:0000256" key="2">
    <source>
        <dbReference type="ARBA" id="ARBA00022475"/>
    </source>
</evidence>
<dbReference type="PANTHER" id="PTHR34390">
    <property type="entry name" value="UPF0442 PROTEIN YJJB-RELATED"/>
    <property type="match status" value="1"/>
</dbReference>
<comment type="subcellular location">
    <subcellularLocation>
        <location evidence="1">Cell membrane</location>
        <topology evidence="1">Multi-pass membrane protein</topology>
    </subcellularLocation>
</comment>
<feature type="transmembrane region" description="Helical" evidence="8">
    <location>
        <begin position="485"/>
        <end position="508"/>
    </location>
</feature>
<dbReference type="Pfam" id="PF12821">
    <property type="entry name" value="ThrE_2"/>
    <property type="match status" value="1"/>
</dbReference>
<feature type="transmembrane region" description="Helical" evidence="8">
    <location>
        <begin position="413"/>
        <end position="438"/>
    </location>
</feature>
<feature type="transmembrane region" description="Helical" evidence="8">
    <location>
        <begin position="372"/>
        <end position="393"/>
    </location>
</feature>
<dbReference type="GO" id="GO:0005886">
    <property type="term" value="C:plasma membrane"/>
    <property type="evidence" value="ECO:0007669"/>
    <property type="project" value="UniProtKB-SubCell"/>
</dbReference>
<dbReference type="InterPro" id="IPR024528">
    <property type="entry name" value="ThrE_2"/>
</dbReference>
<name>A0A3G8ZM66_9ACTN</name>
<feature type="transmembrane region" description="Helical" evidence="8">
    <location>
        <begin position="445"/>
        <end position="465"/>
    </location>
</feature>
<dbReference type="Pfam" id="PF06738">
    <property type="entry name" value="ThrE"/>
    <property type="match status" value="1"/>
</dbReference>
<reference evidence="11 12" key="2">
    <citation type="submission" date="2018-12" db="EMBL/GenBank/DDBJ databases">
        <title>Nakamurella antarcticus sp. nov., isolated from Antarctica South Shetland Islands soil.</title>
        <authorList>
            <person name="Peng F."/>
        </authorList>
    </citation>
    <scope>NUCLEOTIDE SEQUENCE [LARGE SCALE GENOMIC DNA]</scope>
    <source>
        <strain evidence="11 12">S14-144</strain>
    </source>
</reference>
<evidence type="ECO:0000256" key="1">
    <source>
        <dbReference type="ARBA" id="ARBA00004651"/>
    </source>
</evidence>
<accession>A0A3G8ZM66</accession>
<proteinExistence type="inferred from homology"/>
<feature type="transmembrane region" description="Helical" evidence="8">
    <location>
        <begin position="294"/>
        <end position="315"/>
    </location>
</feature>
<evidence type="ECO:0000256" key="4">
    <source>
        <dbReference type="ARBA" id="ARBA00022989"/>
    </source>
</evidence>
<keyword evidence="5 8" id="KW-0472">Membrane</keyword>
<feature type="domain" description="Threonine/Serine exporter ThrE" evidence="10">
    <location>
        <begin position="376"/>
        <end position="502"/>
    </location>
</feature>
<feature type="domain" description="Threonine/serine exporter-like N-terminal" evidence="9">
    <location>
        <begin position="109"/>
        <end position="352"/>
    </location>
</feature>
<dbReference type="EMBL" id="CP034170">
    <property type="protein sequence ID" value="AZI58258.1"/>
    <property type="molecule type" value="Genomic_DNA"/>
</dbReference>
<dbReference type="AlphaFoldDB" id="A0A3G8ZM66"/>
<keyword evidence="12" id="KW-1185">Reference proteome</keyword>
<dbReference type="OrthoDB" id="9763957at2"/>